<keyword evidence="2 7" id="KW-0349">Heme</keyword>
<keyword evidence="9" id="KW-1185">Reference proteome</keyword>
<proteinExistence type="inferred from homology"/>
<dbReference type="Pfam" id="PF00067">
    <property type="entry name" value="p450"/>
    <property type="match status" value="1"/>
</dbReference>
<keyword evidence="3 7" id="KW-0479">Metal-binding</keyword>
<evidence type="ECO:0000256" key="2">
    <source>
        <dbReference type="ARBA" id="ARBA00022617"/>
    </source>
</evidence>
<dbReference type="CDD" id="cd11031">
    <property type="entry name" value="Cyp158A-like"/>
    <property type="match status" value="1"/>
</dbReference>
<dbReference type="GO" id="GO:0016705">
    <property type="term" value="F:oxidoreductase activity, acting on paired donors, with incorporation or reduction of molecular oxygen"/>
    <property type="evidence" value="ECO:0007669"/>
    <property type="project" value="InterPro"/>
</dbReference>
<gene>
    <name evidence="8" type="ORF">LX83_001973</name>
</gene>
<evidence type="ECO:0000256" key="6">
    <source>
        <dbReference type="ARBA" id="ARBA00023033"/>
    </source>
</evidence>
<evidence type="ECO:0000313" key="9">
    <source>
        <dbReference type="Proteomes" id="UP001206128"/>
    </source>
</evidence>
<dbReference type="PRINTS" id="PR00385">
    <property type="entry name" value="P450"/>
</dbReference>
<dbReference type="FunFam" id="1.10.630.10:FF:000018">
    <property type="entry name" value="Cytochrome P450 monooxygenase"/>
    <property type="match status" value="1"/>
</dbReference>
<comment type="caution">
    <text evidence="8">The sequence shown here is derived from an EMBL/GenBank/DDBJ whole genome shotgun (WGS) entry which is preliminary data.</text>
</comment>
<keyword evidence="6 7" id="KW-0503">Monooxygenase</keyword>
<dbReference type="PROSITE" id="PS00086">
    <property type="entry name" value="CYTOCHROME_P450"/>
    <property type="match status" value="1"/>
</dbReference>
<dbReference type="AlphaFoldDB" id="A0AAE3KG57"/>
<evidence type="ECO:0000256" key="5">
    <source>
        <dbReference type="ARBA" id="ARBA00023004"/>
    </source>
</evidence>
<dbReference type="SUPFAM" id="SSF48264">
    <property type="entry name" value="Cytochrome P450"/>
    <property type="match status" value="1"/>
</dbReference>
<evidence type="ECO:0000256" key="3">
    <source>
        <dbReference type="ARBA" id="ARBA00022723"/>
    </source>
</evidence>
<dbReference type="Proteomes" id="UP001206128">
    <property type="component" value="Unassembled WGS sequence"/>
</dbReference>
<evidence type="ECO:0000256" key="1">
    <source>
        <dbReference type="ARBA" id="ARBA00010617"/>
    </source>
</evidence>
<dbReference type="PANTHER" id="PTHR46696:SF1">
    <property type="entry name" value="CYTOCHROME P450 YJIB-RELATED"/>
    <property type="match status" value="1"/>
</dbReference>
<dbReference type="Gene3D" id="1.10.630.10">
    <property type="entry name" value="Cytochrome P450"/>
    <property type="match status" value="1"/>
</dbReference>
<comment type="similarity">
    <text evidence="1 7">Belongs to the cytochrome P450 family.</text>
</comment>
<keyword evidence="4 7" id="KW-0560">Oxidoreductase</keyword>
<evidence type="ECO:0000313" key="8">
    <source>
        <dbReference type="EMBL" id="MCP2165124.1"/>
    </source>
</evidence>
<protein>
    <submittedName>
        <fullName evidence="8">Cytochrome P450</fullName>
    </submittedName>
</protein>
<dbReference type="InterPro" id="IPR017972">
    <property type="entry name" value="Cyt_P450_CS"/>
</dbReference>
<dbReference type="PANTHER" id="PTHR46696">
    <property type="entry name" value="P450, PUTATIVE (EUROFUNG)-RELATED"/>
    <property type="match status" value="1"/>
</dbReference>
<evidence type="ECO:0000256" key="7">
    <source>
        <dbReference type="RuleBase" id="RU000461"/>
    </source>
</evidence>
<dbReference type="EMBL" id="JAMTCK010000004">
    <property type="protein sequence ID" value="MCP2165124.1"/>
    <property type="molecule type" value="Genomic_DNA"/>
</dbReference>
<dbReference type="PRINTS" id="PR00359">
    <property type="entry name" value="BP450"/>
</dbReference>
<keyword evidence="5 7" id="KW-0408">Iron</keyword>
<reference evidence="8" key="1">
    <citation type="submission" date="2022-06" db="EMBL/GenBank/DDBJ databases">
        <title>Genomic Encyclopedia of Archaeal and Bacterial Type Strains, Phase II (KMG-II): from individual species to whole genera.</title>
        <authorList>
            <person name="Goeker M."/>
        </authorList>
    </citation>
    <scope>NUCLEOTIDE SEQUENCE</scope>
    <source>
        <strain evidence="8">DSM 43935</strain>
    </source>
</reference>
<evidence type="ECO:0000256" key="4">
    <source>
        <dbReference type="ARBA" id="ARBA00023002"/>
    </source>
</evidence>
<name>A0AAE3KG57_9PSEU</name>
<dbReference type="InterPro" id="IPR036396">
    <property type="entry name" value="Cyt_P450_sf"/>
</dbReference>
<accession>A0AAE3KG57</accession>
<organism evidence="8 9">
    <name type="scientific">Goodfellowiella coeruleoviolacea</name>
    <dbReference type="NCBI Taxonomy" id="334858"/>
    <lineage>
        <taxon>Bacteria</taxon>
        <taxon>Bacillati</taxon>
        <taxon>Actinomycetota</taxon>
        <taxon>Actinomycetes</taxon>
        <taxon>Pseudonocardiales</taxon>
        <taxon>Pseudonocardiaceae</taxon>
        <taxon>Goodfellowiella</taxon>
    </lineage>
</organism>
<dbReference type="InterPro" id="IPR001128">
    <property type="entry name" value="Cyt_P450"/>
</dbReference>
<dbReference type="GO" id="GO:0004497">
    <property type="term" value="F:monooxygenase activity"/>
    <property type="evidence" value="ECO:0007669"/>
    <property type="project" value="UniProtKB-KW"/>
</dbReference>
<dbReference type="RefSeq" id="WP_253769634.1">
    <property type="nucleotide sequence ID" value="NZ_JAMTCK010000004.1"/>
</dbReference>
<dbReference type="InterPro" id="IPR002397">
    <property type="entry name" value="Cyt_P450_B"/>
</dbReference>
<sequence length="399" mass="44167">MTTAGEARTYPFSEARGLELDPTYRALRDEQPVARVRLPYGGEGWLATRYADVKTVMSDPRFSRAATVGKDIPRTTPARQQGTTILSMDPPEHSRLRKLVAKAFTARQIERLRARAQQVVDELLDRMAEQGPPADLVEGLALPLPITMICEMLGVPFDDRDRFRAWSDQLLGVTAFTAEEIEQARAEFRAYLAGLIEQRRRTPSDDMLGVLVQARDEDDKLTEDELVDFGITLLVAGHETTANQIGNFVYTLMANPEQLAKLRDNLDLVPSAVEELLRFIPLGNSAAFARVAVEDVELGGVLVKAGEAVLVSTASANRDAQVFDNPDQIDLERQDNAHVAFGHGVHHCLGAQLARLELQIALKSLLTRFPTLRPAVPIEEMVFKQGRLVRGLSALPVAW</sequence>
<dbReference type="GO" id="GO:0020037">
    <property type="term" value="F:heme binding"/>
    <property type="evidence" value="ECO:0007669"/>
    <property type="project" value="InterPro"/>
</dbReference>
<dbReference type="GO" id="GO:0005506">
    <property type="term" value="F:iron ion binding"/>
    <property type="evidence" value="ECO:0007669"/>
    <property type="project" value="InterPro"/>
</dbReference>